<evidence type="ECO:0000313" key="2">
    <source>
        <dbReference type="Proteomes" id="UP000692954"/>
    </source>
</evidence>
<proteinExistence type="predicted"/>
<protein>
    <submittedName>
        <fullName evidence="1">Uncharacterized protein</fullName>
    </submittedName>
</protein>
<reference evidence="1" key="1">
    <citation type="submission" date="2021-01" db="EMBL/GenBank/DDBJ databases">
        <authorList>
            <consortium name="Genoscope - CEA"/>
            <person name="William W."/>
        </authorList>
    </citation>
    <scope>NUCLEOTIDE SEQUENCE</scope>
</reference>
<dbReference type="OrthoDB" id="630188at2759"/>
<accession>A0A8S1RRT1</accession>
<sequence length="117" mass="13995">MKNLLKQLHSQIGQNQYIYKYKVIIRRNHDIFLDTEKYEKVVNSSLVIEGYKIWGSSYSQIIAYNPWAFQVDTNDGEQFQKLFSRVWSSIRSLVKKLLINLLRENGEMKHQQKDLKK</sequence>
<dbReference type="AlphaFoldDB" id="A0A8S1RRT1"/>
<name>A0A8S1RRT1_9CILI</name>
<gene>
    <name evidence="1" type="ORF">PSON_ATCC_30995.1.T2540012</name>
</gene>
<evidence type="ECO:0000313" key="1">
    <source>
        <dbReference type="EMBL" id="CAD8129982.1"/>
    </source>
</evidence>
<organism evidence="1 2">
    <name type="scientific">Paramecium sonneborni</name>
    <dbReference type="NCBI Taxonomy" id="65129"/>
    <lineage>
        <taxon>Eukaryota</taxon>
        <taxon>Sar</taxon>
        <taxon>Alveolata</taxon>
        <taxon>Ciliophora</taxon>
        <taxon>Intramacronucleata</taxon>
        <taxon>Oligohymenophorea</taxon>
        <taxon>Peniculida</taxon>
        <taxon>Parameciidae</taxon>
        <taxon>Paramecium</taxon>
    </lineage>
</organism>
<comment type="caution">
    <text evidence="1">The sequence shown here is derived from an EMBL/GenBank/DDBJ whole genome shotgun (WGS) entry which is preliminary data.</text>
</comment>
<dbReference type="Proteomes" id="UP000692954">
    <property type="component" value="Unassembled WGS sequence"/>
</dbReference>
<keyword evidence="2" id="KW-1185">Reference proteome</keyword>
<dbReference type="EMBL" id="CAJJDN010000254">
    <property type="protein sequence ID" value="CAD8129982.1"/>
    <property type="molecule type" value="Genomic_DNA"/>
</dbReference>